<dbReference type="EMBL" id="GG673116">
    <property type="protein sequence ID" value="EER15777.1"/>
    <property type="molecule type" value="Genomic_DNA"/>
</dbReference>
<evidence type="ECO:0000313" key="4">
    <source>
        <dbReference type="EMBL" id="EER15777.1"/>
    </source>
</evidence>
<dbReference type="PRINTS" id="PR00080">
    <property type="entry name" value="SDRFAMILY"/>
</dbReference>
<comment type="similarity">
    <text evidence="1 3">Belongs to the short-chain dehydrogenases/reductases (SDR) family.</text>
</comment>
<keyword evidence="2" id="KW-0560">Oxidoreductase</keyword>
<proteinExistence type="inferred from homology"/>
<evidence type="ECO:0000256" key="3">
    <source>
        <dbReference type="RuleBase" id="RU000363"/>
    </source>
</evidence>
<dbReference type="PROSITE" id="PS00061">
    <property type="entry name" value="ADH_SHORT"/>
    <property type="match status" value="1"/>
</dbReference>
<dbReference type="Proteomes" id="UP000007800">
    <property type="component" value="Unassembled WGS sequence"/>
</dbReference>
<dbReference type="PRINTS" id="PR00081">
    <property type="entry name" value="GDHRDH"/>
</dbReference>
<reference evidence="4 5" key="1">
    <citation type="submission" date="2008-07" db="EMBL/GenBank/DDBJ databases">
        <authorList>
            <person name="El-Sayed N."/>
            <person name="Caler E."/>
            <person name="Inman J."/>
            <person name="Amedeo P."/>
            <person name="Hass B."/>
            <person name="Wortman J."/>
        </authorList>
    </citation>
    <scope>NUCLEOTIDE SEQUENCE [LARGE SCALE GENOMIC DNA]</scope>
    <source>
        <strain evidence="5">ATCC 50983 / TXsc</strain>
    </source>
</reference>
<dbReference type="PANTHER" id="PTHR42901">
    <property type="entry name" value="ALCOHOL DEHYDROGENASE"/>
    <property type="match status" value="1"/>
</dbReference>
<dbReference type="Gene3D" id="3.40.50.720">
    <property type="entry name" value="NAD(P)-binding Rossmann-like Domain"/>
    <property type="match status" value="1"/>
</dbReference>
<dbReference type="InterPro" id="IPR036291">
    <property type="entry name" value="NAD(P)-bd_dom_sf"/>
</dbReference>
<dbReference type="InterPro" id="IPR020904">
    <property type="entry name" value="Sc_DH/Rdtase_CS"/>
</dbReference>
<keyword evidence="5" id="KW-1185">Reference proteome</keyword>
<dbReference type="OMA" id="WRWMWET"/>
<dbReference type="InParanoid" id="C5KIB4"/>
<dbReference type="OrthoDB" id="427258at2759"/>
<dbReference type="AlphaFoldDB" id="C5KIB4"/>
<dbReference type="RefSeq" id="XP_002783981.1">
    <property type="nucleotide sequence ID" value="XM_002783935.1"/>
</dbReference>
<dbReference type="InterPro" id="IPR002347">
    <property type="entry name" value="SDR_fam"/>
</dbReference>
<dbReference type="FunFam" id="3.40.50.720:FF:000047">
    <property type="entry name" value="NADP-dependent L-serine/L-allo-threonine dehydrogenase"/>
    <property type="match status" value="1"/>
</dbReference>
<organism evidence="5">
    <name type="scientific">Perkinsus marinus (strain ATCC 50983 / TXsc)</name>
    <dbReference type="NCBI Taxonomy" id="423536"/>
    <lineage>
        <taxon>Eukaryota</taxon>
        <taxon>Sar</taxon>
        <taxon>Alveolata</taxon>
        <taxon>Perkinsozoa</taxon>
        <taxon>Perkinsea</taxon>
        <taxon>Perkinsida</taxon>
        <taxon>Perkinsidae</taxon>
        <taxon>Perkinsus</taxon>
    </lineage>
</organism>
<evidence type="ECO:0000313" key="5">
    <source>
        <dbReference type="Proteomes" id="UP000007800"/>
    </source>
</evidence>
<dbReference type="Pfam" id="PF00106">
    <property type="entry name" value="adh_short"/>
    <property type="match status" value="1"/>
</dbReference>
<dbReference type="PANTHER" id="PTHR42901:SF1">
    <property type="entry name" value="ALCOHOL DEHYDROGENASE"/>
    <property type="match status" value="1"/>
</dbReference>
<evidence type="ECO:0000256" key="2">
    <source>
        <dbReference type="ARBA" id="ARBA00023002"/>
    </source>
</evidence>
<name>C5KIB4_PERM5</name>
<gene>
    <name evidence="4" type="ORF">Pmar_PMAR009894</name>
</gene>
<protein>
    <submittedName>
        <fullName evidence="4">Oxidoreductase, putative</fullName>
    </submittedName>
</protein>
<dbReference type="SUPFAM" id="SSF51735">
    <property type="entry name" value="NAD(P)-binding Rossmann-fold domains"/>
    <property type="match status" value="1"/>
</dbReference>
<sequence length="273" mass="29393">MSMQSSQYYGPISLKGERALITGATAGIGQATARRLAELGCELYLLGRRTDRLDALKEELEGQFPSVKVHCIPFDVKNSKAIEGLPQKIGQPIDILVNNAGYAAGVPKAWEADVDDIRSMFEVNVIGYMAMIKAFVPGMLKAGKGHILNVSSVAGREPYTGGSIYNGTKFAVTGYSMAARMDLVDTPIRVTCVSPGLVETEFSIVRLDNKEAADAVYEGVIPLNANDIADNIVYALTRPRHVQIADIITYCTNQARANMVARVGNDFGGARSS</sequence>
<accession>C5KIB4</accession>
<evidence type="ECO:0000256" key="1">
    <source>
        <dbReference type="ARBA" id="ARBA00006484"/>
    </source>
</evidence>
<dbReference type="GeneID" id="9060460"/>
<dbReference type="GO" id="GO:0016616">
    <property type="term" value="F:oxidoreductase activity, acting on the CH-OH group of donors, NAD or NADP as acceptor"/>
    <property type="evidence" value="ECO:0007669"/>
    <property type="project" value="UniProtKB-ARBA"/>
</dbReference>